<dbReference type="PROSITE" id="PS01066">
    <property type="entry name" value="UPP_SYNTHASE"/>
    <property type="match status" value="1"/>
</dbReference>
<dbReference type="EMBL" id="PFCB01000023">
    <property type="protein sequence ID" value="PIR74323.1"/>
    <property type="molecule type" value="Genomic_DNA"/>
</dbReference>
<keyword evidence="2" id="KW-0460">Magnesium</keyword>
<feature type="binding site" evidence="2">
    <location>
        <position position="67"/>
    </location>
    <ligand>
        <name>substrate</name>
    </ligand>
</feature>
<feature type="binding site" evidence="2">
    <location>
        <begin position="185"/>
        <end position="187"/>
    </location>
    <ligand>
        <name>substrate</name>
    </ligand>
</feature>
<dbReference type="Pfam" id="PF01255">
    <property type="entry name" value="Prenyltransf"/>
    <property type="match status" value="1"/>
</dbReference>
<feature type="active site" evidence="2">
    <location>
        <position position="15"/>
    </location>
</feature>
<proteinExistence type="inferred from homology"/>
<name>A0A2H0TQ77_9BACT</name>
<comment type="cofactor">
    <cofactor evidence="2">
        <name>Mg(2+)</name>
        <dbReference type="ChEBI" id="CHEBI:18420"/>
    </cofactor>
    <text evidence="2">Binds 2 magnesium ions per subunit.</text>
</comment>
<dbReference type="PANTHER" id="PTHR10291:SF0">
    <property type="entry name" value="DEHYDRODOLICHYL DIPHOSPHATE SYNTHASE 2"/>
    <property type="match status" value="1"/>
</dbReference>
<comment type="caution">
    <text evidence="2">Lacks conserved residue(s) required for the propagation of feature annotation.</text>
</comment>
<dbReference type="EC" id="2.5.1.-" evidence="2"/>
<dbReference type="GO" id="GO:0000287">
    <property type="term" value="F:magnesium ion binding"/>
    <property type="evidence" value="ECO:0007669"/>
    <property type="project" value="UniProtKB-UniRule"/>
</dbReference>
<dbReference type="InterPro" id="IPR036424">
    <property type="entry name" value="UPP_synth-like_sf"/>
</dbReference>
<dbReference type="GO" id="GO:0016094">
    <property type="term" value="P:polyprenol biosynthetic process"/>
    <property type="evidence" value="ECO:0007669"/>
    <property type="project" value="TreeGrafter"/>
</dbReference>
<evidence type="ECO:0000313" key="4">
    <source>
        <dbReference type="Proteomes" id="UP000230154"/>
    </source>
</evidence>
<dbReference type="GO" id="GO:0045547">
    <property type="term" value="F:ditrans,polycis-polyprenyl diphosphate synthase [(2E,6E)-farnesyl diphosphate specific] activity"/>
    <property type="evidence" value="ECO:0007669"/>
    <property type="project" value="TreeGrafter"/>
</dbReference>
<comment type="subunit">
    <text evidence="2">Homodimer.</text>
</comment>
<dbReference type="Gene3D" id="3.40.1180.10">
    <property type="entry name" value="Decaprenyl diphosphate synthase-like"/>
    <property type="match status" value="1"/>
</dbReference>
<feature type="binding site" evidence="2">
    <location>
        <position position="20"/>
    </location>
    <ligand>
        <name>substrate</name>
    </ligand>
</feature>
<keyword evidence="2" id="KW-0479">Metal-binding</keyword>
<dbReference type="InterPro" id="IPR018520">
    <property type="entry name" value="UPP_synth-like_CS"/>
</dbReference>
<sequence>MVSTDPPTHIAIILDGNRRWATEHGMPKIMGHTEGAKRIKPVALSALHQGVSFLTLFVLSTENVKERSQTELDHLYTLFGKIIDYVTDLNEHNVRLNVIGDISKLPQKVQDNLQQAMERTKNNTGLMLTFAANYGGRDEMTRAVKKMIVDGVDEPDITEDTISRYLDTAGMPDVDLLIRTSGHQRTSNFLPWQSVYAELYFPRVHWPAFGEEDLLQAIFWFKEQKRNKGK</sequence>
<dbReference type="HAMAP" id="MF_01139">
    <property type="entry name" value="ISPT"/>
    <property type="match status" value="1"/>
</dbReference>
<keyword evidence="1 2" id="KW-0808">Transferase</keyword>
<comment type="similarity">
    <text evidence="2">Belongs to the UPP synthase family.</text>
</comment>
<feature type="binding site" evidence="2">
    <location>
        <position position="179"/>
    </location>
    <ligand>
        <name>substrate</name>
    </ligand>
</feature>
<feature type="binding site" evidence="2">
    <location>
        <position position="15"/>
    </location>
    <ligand>
        <name>Mg(2+)</name>
        <dbReference type="ChEBI" id="CHEBI:18420"/>
    </ligand>
</feature>
<evidence type="ECO:0000313" key="3">
    <source>
        <dbReference type="EMBL" id="PIR74323.1"/>
    </source>
</evidence>
<accession>A0A2H0TQ77</accession>
<dbReference type="SUPFAM" id="SSF64005">
    <property type="entry name" value="Undecaprenyl diphosphate synthase"/>
    <property type="match status" value="1"/>
</dbReference>
<comment type="caution">
    <text evidence="3">The sequence shown here is derived from an EMBL/GenBank/DDBJ whole genome shotgun (WGS) entry which is preliminary data.</text>
</comment>
<evidence type="ECO:0000256" key="1">
    <source>
        <dbReference type="ARBA" id="ARBA00022679"/>
    </source>
</evidence>
<comment type="function">
    <text evidence="2">Catalyzes the condensation of isopentenyl diphosphate (IPP) with allylic pyrophosphates generating different type of terpenoids.</text>
</comment>
<feature type="active site" description="Proton acceptor" evidence="2">
    <location>
        <position position="63"/>
    </location>
</feature>
<gene>
    <name evidence="3" type="primary">uppS</name>
    <name evidence="3" type="ORF">COU35_03455</name>
</gene>
<dbReference type="AlphaFoldDB" id="A0A2H0TQ77"/>
<feature type="binding site" evidence="2">
    <location>
        <position position="28"/>
    </location>
    <ligand>
        <name>substrate</name>
    </ligand>
</feature>
<organism evidence="3 4">
    <name type="scientific">Candidatus Magasanikbacteria bacterium CG10_big_fil_rev_8_21_14_0_10_47_10</name>
    <dbReference type="NCBI Taxonomy" id="1974652"/>
    <lineage>
        <taxon>Bacteria</taxon>
        <taxon>Candidatus Magasanikiibacteriota</taxon>
    </lineage>
</organism>
<evidence type="ECO:0000256" key="2">
    <source>
        <dbReference type="HAMAP-Rule" id="MF_01139"/>
    </source>
</evidence>
<protein>
    <recommendedName>
        <fullName evidence="2">Isoprenyl transferase</fullName>
        <ecNumber evidence="2">2.5.1.-</ecNumber>
    </recommendedName>
</protein>
<dbReference type="PANTHER" id="PTHR10291">
    <property type="entry name" value="DEHYDRODOLICHYL DIPHOSPHATE SYNTHASE FAMILY MEMBER"/>
    <property type="match status" value="1"/>
</dbReference>
<dbReference type="CDD" id="cd00475">
    <property type="entry name" value="Cis_IPPS"/>
    <property type="match status" value="1"/>
</dbReference>
<feature type="binding site" evidence="2">
    <location>
        <position position="32"/>
    </location>
    <ligand>
        <name>substrate</name>
    </ligand>
</feature>
<feature type="binding site" evidence="2">
    <location>
        <begin position="60"/>
        <end position="62"/>
    </location>
    <ligand>
        <name>substrate</name>
    </ligand>
</feature>
<dbReference type="Proteomes" id="UP000230154">
    <property type="component" value="Unassembled WGS sequence"/>
</dbReference>
<dbReference type="NCBIfam" id="TIGR00055">
    <property type="entry name" value="uppS"/>
    <property type="match status" value="1"/>
</dbReference>
<feature type="binding site" evidence="2">
    <location>
        <begin position="16"/>
        <end position="19"/>
    </location>
    <ligand>
        <name>substrate</name>
    </ligand>
</feature>
<reference evidence="4" key="1">
    <citation type="submission" date="2017-09" db="EMBL/GenBank/DDBJ databases">
        <title>Depth-based differentiation of microbial function through sediment-hosted aquifers and enrichment of novel symbionts in the deep terrestrial subsurface.</title>
        <authorList>
            <person name="Probst A.J."/>
            <person name="Ladd B."/>
            <person name="Jarett J.K."/>
            <person name="Geller-Mcgrath D.E."/>
            <person name="Sieber C.M.K."/>
            <person name="Emerson J.B."/>
            <person name="Anantharaman K."/>
            <person name="Thomas B.C."/>
            <person name="Malmstrom R."/>
            <person name="Stieglmeier M."/>
            <person name="Klingl A."/>
            <person name="Woyke T."/>
            <person name="Ryan C.M."/>
            <person name="Banfield J.F."/>
        </authorList>
    </citation>
    <scope>NUCLEOTIDE SEQUENCE [LARGE SCALE GENOMIC DNA]</scope>
</reference>
<feature type="binding site" evidence="2">
    <location>
        <position position="198"/>
    </location>
    <ligand>
        <name>Mg(2+)</name>
        <dbReference type="ChEBI" id="CHEBI:18420"/>
    </ligand>
</feature>
<dbReference type="InterPro" id="IPR001441">
    <property type="entry name" value="UPP_synth-like"/>
</dbReference>